<dbReference type="Pfam" id="PF01799">
    <property type="entry name" value="Fer2_2"/>
    <property type="match status" value="1"/>
</dbReference>
<dbReference type="InterPro" id="IPR002888">
    <property type="entry name" value="2Fe-2S-bd"/>
</dbReference>
<protein>
    <submittedName>
        <fullName evidence="7">Selenium-dependent xanthine dehydrogenase</fullName>
        <ecNumber evidence="7">1.17.1.4</ecNumber>
    </submittedName>
</protein>
<dbReference type="SUPFAM" id="SSF54665">
    <property type="entry name" value="CO dehydrogenase molybdoprotein N-domain-like"/>
    <property type="match status" value="1"/>
</dbReference>
<gene>
    <name evidence="7" type="primary">xdh</name>
    <name evidence="7" type="ORF">HF872_01220</name>
</gene>
<evidence type="ECO:0000256" key="4">
    <source>
        <dbReference type="ARBA" id="ARBA00023004"/>
    </source>
</evidence>
<dbReference type="EMBL" id="JABAFG010000002">
    <property type="protein sequence ID" value="NME27251.1"/>
    <property type="molecule type" value="Genomic_DNA"/>
</dbReference>
<dbReference type="PANTHER" id="PTHR11908:SF157">
    <property type="entry name" value="XANTHINE DEHYDROGENASE SUBUNIT D-RELATED"/>
    <property type="match status" value="1"/>
</dbReference>
<organism evidence="7 8">
    <name type="scientific">Megasphaera hexanoica</name>
    <dbReference type="NCBI Taxonomy" id="1675036"/>
    <lineage>
        <taxon>Bacteria</taxon>
        <taxon>Bacillati</taxon>
        <taxon>Bacillota</taxon>
        <taxon>Negativicutes</taxon>
        <taxon>Veillonellales</taxon>
        <taxon>Veillonellaceae</taxon>
        <taxon>Megasphaera</taxon>
    </lineage>
</organism>
<evidence type="ECO:0000256" key="1">
    <source>
        <dbReference type="ARBA" id="ARBA00006849"/>
    </source>
</evidence>
<dbReference type="InterPro" id="IPR046867">
    <property type="entry name" value="AldOxase/xan_DH_MoCoBD2"/>
</dbReference>
<name>A0A848BLX0_9FIRM</name>
<dbReference type="InterPro" id="IPR036856">
    <property type="entry name" value="Ald_Oxase/Xan_DH_a/b_sf"/>
</dbReference>
<dbReference type="InterPro" id="IPR006058">
    <property type="entry name" value="2Fe2S_fd_BS"/>
</dbReference>
<reference evidence="7 8" key="1">
    <citation type="submission" date="2020-04" db="EMBL/GenBank/DDBJ databases">
        <authorList>
            <person name="Hitch T.C.A."/>
            <person name="Wylensek D."/>
            <person name="Clavel T."/>
        </authorList>
    </citation>
    <scope>NUCLEOTIDE SEQUENCE [LARGE SCALE GENOMIC DNA]</scope>
    <source>
        <strain evidence="7 8">Oil-RF-744-FAT-WT-6-1</strain>
    </source>
</reference>
<keyword evidence="4" id="KW-0408">Iron</keyword>
<dbReference type="Pfam" id="PF02738">
    <property type="entry name" value="MoCoBD_1"/>
    <property type="match status" value="1"/>
</dbReference>
<dbReference type="GO" id="GO:0051537">
    <property type="term" value="F:2 iron, 2 sulfur cluster binding"/>
    <property type="evidence" value="ECO:0007669"/>
    <property type="project" value="InterPro"/>
</dbReference>
<dbReference type="RefSeq" id="WP_170087071.1">
    <property type="nucleotide sequence ID" value="NZ_JABAFG010000002.1"/>
</dbReference>
<evidence type="ECO:0000256" key="2">
    <source>
        <dbReference type="ARBA" id="ARBA00022723"/>
    </source>
</evidence>
<evidence type="ECO:0000259" key="6">
    <source>
        <dbReference type="PROSITE" id="PS51085"/>
    </source>
</evidence>
<dbReference type="Pfam" id="PF00111">
    <property type="entry name" value="Fer2"/>
    <property type="match status" value="1"/>
</dbReference>
<dbReference type="SUPFAM" id="SSF56003">
    <property type="entry name" value="Molybdenum cofactor-binding domain"/>
    <property type="match status" value="1"/>
</dbReference>
<dbReference type="InterPro" id="IPR016208">
    <property type="entry name" value="Ald_Oxase/xanthine_DH-like"/>
</dbReference>
<dbReference type="NCBIfam" id="TIGR03311">
    <property type="entry name" value="Se_dep_XDH"/>
    <property type="match status" value="1"/>
</dbReference>
<dbReference type="InterPro" id="IPR012675">
    <property type="entry name" value="Beta-grasp_dom_sf"/>
</dbReference>
<dbReference type="InterPro" id="IPR008274">
    <property type="entry name" value="AldOxase/xan_DH_MoCoBD1"/>
</dbReference>
<sequence length="899" mass="96407">MDRTCKLWINNREIEVDPERKLMDILRNDLRLKSVKDGCSEGACGTCTVVIDGKATKTCVQKAGRMAGKRILTVEGLSQREKDVFVYAFGEAGAVQCGFCIPGMVMCGKALIDANPRPNRIEIAAAIRNNICRCTGYKKIIDAIALAADMLDKGTPVPAEDEYPQVGSACHRIDVKGKVLGTGQYVDDIDEVDLPGMCYGSAVRSQYPRAVVKAIHTEKAKALPGVICVLTADDIPGSVKVGHLKTDWDTLIGVGKTTHFLGDAIALVAAETPDILAEAKKLVEVEYEELQPVTSAAEALAEGAPLVHPSHGSNILVHEHLVRGDADAVIAASKYKVTRHYETPWTEHAFLEPECAVAMPFDDGVYIYSTDQSPYDTRRETALLLGLPQEKVIVENKLVGGGFGGKEDVTVQHLAALIAYKTKRIVKCKLTRQESILIHPKRHQFSMDLTTACDEQGRLTAMKLVAVTDNGAYASLGGPVLQRACTHAAGPYNYQIIDIDGTAVYTNNPPAGAFRGFGVTQTIFATERNLDLLAEMVGIDPWEIRYRNAIRPGQVLPNGQIADPATGLAETLEAVKDTYYHSGPYVGIACALKNAGVGVGLPDYGRCRLVVEGGTIHIHAGASCIGQGVGTVLTQIVSQAAGAPVSHICWHNPSTATAPDAGTTSGSRQTTLTGEAGRRAAKALRRALFARKGLTYAASRTPSAYLEDVMVEEESLETAAVRFTAEDLALLDGTEYYGEYYGKTDAMGTSGKEHPVSHVAYGYATHVCILNEDGTIKKMVACHDVGKVVNPRSLEGQIEGGTVMGCGYALTEQYPLDHGRPTAKYGTLGLFRADKAPVVEAIPLEKKGVDVSYGAIGVGEITSIPTAPAVAGAYYRWNGEFQTELPLKGTPYARKQAKK</sequence>
<dbReference type="PROSITE" id="PS00197">
    <property type="entry name" value="2FE2S_FER_1"/>
    <property type="match status" value="1"/>
</dbReference>
<dbReference type="InterPro" id="IPR037165">
    <property type="entry name" value="AldOxase/xan_DH_Mopterin-bd_sf"/>
</dbReference>
<dbReference type="Gene3D" id="3.30.365.10">
    <property type="entry name" value="Aldehyde oxidase/xanthine dehydrogenase, molybdopterin binding domain"/>
    <property type="match status" value="4"/>
</dbReference>
<evidence type="ECO:0000313" key="7">
    <source>
        <dbReference type="EMBL" id="NME27251.1"/>
    </source>
</evidence>
<feature type="compositionally biased region" description="Polar residues" evidence="5">
    <location>
        <begin position="654"/>
        <end position="673"/>
    </location>
</feature>
<accession>A0A848BLX0</accession>
<dbReference type="SUPFAM" id="SSF47741">
    <property type="entry name" value="CO dehydrogenase ISP C-domain like"/>
    <property type="match status" value="1"/>
</dbReference>
<dbReference type="InterPro" id="IPR017697">
    <property type="entry name" value="Xdh"/>
</dbReference>
<feature type="region of interest" description="Disordered" evidence="5">
    <location>
        <begin position="654"/>
        <end position="676"/>
    </location>
</feature>
<dbReference type="InterPro" id="IPR036010">
    <property type="entry name" value="2Fe-2S_ferredoxin-like_sf"/>
</dbReference>
<dbReference type="InterPro" id="IPR000674">
    <property type="entry name" value="Ald_Oxase/Xan_DH_a/b"/>
</dbReference>
<dbReference type="PANTHER" id="PTHR11908">
    <property type="entry name" value="XANTHINE DEHYDROGENASE"/>
    <property type="match status" value="1"/>
</dbReference>
<evidence type="ECO:0000256" key="3">
    <source>
        <dbReference type="ARBA" id="ARBA00023002"/>
    </source>
</evidence>
<dbReference type="SMART" id="SM01008">
    <property type="entry name" value="Ald_Xan_dh_C"/>
    <property type="match status" value="1"/>
</dbReference>
<evidence type="ECO:0000256" key="5">
    <source>
        <dbReference type="SAM" id="MobiDB-lite"/>
    </source>
</evidence>
<dbReference type="GO" id="GO:0005506">
    <property type="term" value="F:iron ion binding"/>
    <property type="evidence" value="ECO:0007669"/>
    <property type="project" value="InterPro"/>
</dbReference>
<dbReference type="CDD" id="cd00207">
    <property type="entry name" value="fer2"/>
    <property type="match status" value="1"/>
</dbReference>
<comment type="caution">
    <text evidence="7">The sequence shown here is derived from an EMBL/GenBank/DDBJ whole genome shotgun (WGS) entry which is preliminary data.</text>
</comment>
<dbReference type="Pfam" id="PF01315">
    <property type="entry name" value="Ald_Xan_dh_C"/>
    <property type="match status" value="1"/>
</dbReference>
<dbReference type="Proteomes" id="UP000591071">
    <property type="component" value="Unassembled WGS sequence"/>
</dbReference>
<dbReference type="Gene3D" id="3.10.20.30">
    <property type="match status" value="1"/>
</dbReference>
<dbReference type="PROSITE" id="PS51085">
    <property type="entry name" value="2FE2S_FER_2"/>
    <property type="match status" value="1"/>
</dbReference>
<keyword evidence="3 7" id="KW-0560">Oxidoreductase</keyword>
<dbReference type="InterPro" id="IPR036884">
    <property type="entry name" value="2Fe-2S-bd_dom_sf"/>
</dbReference>
<dbReference type="SUPFAM" id="SSF54292">
    <property type="entry name" value="2Fe-2S ferredoxin-like"/>
    <property type="match status" value="1"/>
</dbReference>
<evidence type="ECO:0000313" key="8">
    <source>
        <dbReference type="Proteomes" id="UP000591071"/>
    </source>
</evidence>
<dbReference type="AlphaFoldDB" id="A0A848BLX0"/>
<dbReference type="GO" id="GO:0004854">
    <property type="term" value="F:xanthine dehydrogenase activity"/>
    <property type="evidence" value="ECO:0007669"/>
    <property type="project" value="UniProtKB-EC"/>
</dbReference>
<feature type="domain" description="2Fe-2S ferredoxin-type" evidence="6">
    <location>
        <begin position="3"/>
        <end position="77"/>
    </location>
</feature>
<keyword evidence="2" id="KW-0479">Metal-binding</keyword>
<dbReference type="InterPro" id="IPR001041">
    <property type="entry name" value="2Fe-2S_ferredoxin-type"/>
</dbReference>
<dbReference type="Gene3D" id="3.90.1170.50">
    <property type="entry name" value="Aldehyde oxidase/xanthine dehydrogenase, a/b hammerhead"/>
    <property type="match status" value="1"/>
</dbReference>
<dbReference type="Pfam" id="PF20256">
    <property type="entry name" value="MoCoBD_2"/>
    <property type="match status" value="1"/>
</dbReference>
<dbReference type="EC" id="1.17.1.4" evidence="7"/>
<dbReference type="Gene3D" id="1.10.150.120">
    <property type="entry name" value="[2Fe-2S]-binding domain"/>
    <property type="match status" value="1"/>
</dbReference>
<proteinExistence type="inferred from homology"/>
<comment type="similarity">
    <text evidence="1">Belongs to the xanthine dehydrogenase family.</text>
</comment>